<keyword evidence="8" id="KW-0963">Cytoplasm</keyword>
<feature type="active site" description="Proton acceptor" evidence="8">
    <location>
        <position position="240"/>
    </location>
</feature>
<feature type="site" description="Could be important to modulate the pK values of the two catalytic cysteine residues" evidence="8">
    <location>
        <position position="231"/>
    </location>
</feature>
<evidence type="ECO:0000256" key="4">
    <source>
        <dbReference type="ARBA" id="ARBA00022605"/>
    </source>
</evidence>
<dbReference type="GO" id="GO:0008837">
    <property type="term" value="F:diaminopimelate epimerase activity"/>
    <property type="evidence" value="ECO:0007669"/>
    <property type="project" value="UniProtKB-UniRule"/>
</dbReference>
<dbReference type="AlphaFoldDB" id="A0A174F4L0"/>
<feature type="binding site" evidence="8">
    <location>
        <position position="213"/>
    </location>
    <ligand>
        <name>substrate</name>
    </ligand>
</feature>
<feature type="binding site" evidence="8">
    <location>
        <position position="32"/>
    </location>
    <ligand>
        <name>substrate</name>
    </ligand>
</feature>
<evidence type="ECO:0000313" key="11">
    <source>
        <dbReference type="Proteomes" id="UP000095766"/>
    </source>
</evidence>
<dbReference type="Proteomes" id="UP000095766">
    <property type="component" value="Unassembled WGS sequence"/>
</dbReference>
<comment type="subunit">
    <text evidence="8">Homodimer.</text>
</comment>
<feature type="binding site" evidence="8">
    <location>
        <begin position="241"/>
        <end position="242"/>
    </location>
    <ligand>
        <name>substrate</name>
    </ligand>
</feature>
<reference evidence="10 11" key="1">
    <citation type="submission" date="2015-09" db="EMBL/GenBank/DDBJ databases">
        <authorList>
            <consortium name="Pathogen Informatics"/>
        </authorList>
    </citation>
    <scope>NUCLEOTIDE SEQUENCE [LARGE SCALE GENOMIC DNA]</scope>
    <source>
        <strain evidence="10 11">2789STDY5834898</strain>
    </source>
</reference>
<dbReference type="PANTHER" id="PTHR31689:SF0">
    <property type="entry name" value="DIAMINOPIMELATE EPIMERASE"/>
    <property type="match status" value="1"/>
</dbReference>
<dbReference type="PANTHER" id="PTHR31689">
    <property type="entry name" value="DIAMINOPIMELATE EPIMERASE, CHLOROPLASTIC"/>
    <property type="match status" value="1"/>
</dbReference>
<organism evidence="10 11">
    <name type="scientific">Bacteroides uniformis</name>
    <dbReference type="NCBI Taxonomy" id="820"/>
    <lineage>
        <taxon>Bacteria</taxon>
        <taxon>Pseudomonadati</taxon>
        <taxon>Bacteroidota</taxon>
        <taxon>Bacteroidia</taxon>
        <taxon>Bacteroidales</taxon>
        <taxon>Bacteroidaceae</taxon>
        <taxon>Bacteroides</taxon>
    </lineage>
</organism>
<feature type="active site" evidence="9">
    <location>
        <position position="92"/>
    </location>
</feature>
<dbReference type="EMBL" id="CZAO01000024">
    <property type="protein sequence ID" value="CUQ28335.1"/>
    <property type="molecule type" value="Genomic_DNA"/>
</dbReference>
<proteinExistence type="inferred from homology"/>
<evidence type="ECO:0000256" key="7">
    <source>
        <dbReference type="ARBA" id="ARBA00051712"/>
    </source>
</evidence>
<dbReference type="GO" id="GO:0009089">
    <property type="term" value="P:lysine biosynthetic process via diaminopimelate"/>
    <property type="evidence" value="ECO:0007669"/>
    <property type="project" value="UniProtKB-UniRule"/>
</dbReference>
<evidence type="ECO:0000256" key="8">
    <source>
        <dbReference type="HAMAP-Rule" id="MF_00197"/>
    </source>
</evidence>
<keyword evidence="5 8" id="KW-0457">Lysine biosynthesis</keyword>
<dbReference type="EC" id="5.1.1.7" evidence="3 8"/>
<dbReference type="Gene3D" id="3.10.310.10">
    <property type="entry name" value="Diaminopimelate Epimerase, Chain A, domain 1"/>
    <property type="match status" value="2"/>
</dbReference>
<feature type="binding site" evidence="8">
    <location>
        <begin position="93"/>
        <end position="94"/>
    </location>
    <ligand>
        <name>substrate</name>
    </ligand>
</feature>
<comment type="caution">
    <text evidence="8">Lacks conserved residue(s) required for the propagation of feature annotation.</text>
</comment>
<dbReference type="GO" id="GO:0005829">
    <property type="term" value="C:cytosol"/>
    <property type="evidence" value="ECO:0007669"/>
    <property type="project" value="TreeGrafter"/>
</dbReference>
<comment type="function">
    <text evidence="8">Catalyzes the stereoinversion of LL-2,6-diaminopimelate (L,L-DAP) to meso-diaminopimelate (meso-DAP), a precursor of L-lysine and an essential component of the bacterial peptidoglycan.</text>
</comment>
<feature type="active site" description="Proton donor" evidence="8">
    <location>
        <position position="92"/>
    </location>
</feature>
<feature type="binding site" evidence="8">
    <location>
        <position position="180"/>
    </location>
    <ligand>
        <name>substrate</name>
    </ligand>
</feature>
<comment type="similarity">
    <text evidence="2 8">Belongs to the diaminopimelate epimerase family.</text>
</comment>
<feature type="binding site" evidence="8">
    <location>
        <begin position="231"/>
        <end position="232"/>
    </location>
    <ligand>
        <name>substrate</name>
    </ligand>
</feature>
<feature type="site" description="Could be important to modulate the pK values of the two catalytic cysteine residues" evidence="8">
    <location>
        <position position="182"/>
    </location>
</feature>
<dbReference type="UniPathway" id="UPA00034">
    <property type="reaction ID" value="UER00025"/>
</dbReference>
<keyword evidence="6 8" id="KW-0413">Isomerase</keyword>
<comment type="subcellular location">
    <subcellularLocation>
        <location evidence="8">Cytoplasm</location>
    </subcellularLocation>
</comment>
<feature type="binding site" evidence="8">
    <location>
        <position position="83"/>
    </location>
    <ligand>
        <name>substrate</name>
    </ligand>
</feature>
<gene>
    <name evidence="8 10" type="primary">dapF</name>
    <name evidence="10" type="ORF">ERS852510_03787</name>
</gene>
<evidence type="ECO:0000256" key="1">
    <source>
        <dbReference type="ARBA" id="ARBA00005196"/>
    </source>
</evidence>
<comment type="catalytic activity">
    <reaction evidence="7 8">
        <text>(2S,6S)-2,6-diaminopimelate = meso-2,6-diaminopimelate</text>
        <dbReference type="Rhea" id="RHEA:15393"/>
        <dbReference type="ChEBI" id="CHEBI:57609"/>
        <dbReference type="ChEBI" id="CHEBI:57791"/>
        <dbReference type="EC" id="5.1.1.7"/>
    </reaction>
</comment>
<dbReference type="InterPro" id="IPR018510">
    <property type="entry name" value="DAP_epimerase_AS"/>
</dbReference>
<evidence type="ECO:0000256" key="6">
    <source>
        <dbReference type="ARBA" id="ARBA00023235"/>
    </source>
</evidence>
<dbReference type="SUPFAM" id="SSF54506">
    <property type="entry name" value="Diaminopimelate epimerase-like"/>
    <property type="match status" value="2"/>
</dbReference>
<dbReference type="HAMAP" id="MF_00197">
    <property type="entry name" value="DAP_epimerase"/>
    <property type="match status" value="1"/>
</dbReference>
<accession>A0A174F4L0</accession>
<dbReference type="InterPro" id="IPR001653">
    <property type="entry name" value="DAP_epimerase_DapF"/>
</dbReference>
<dbReference type="Pfam" id="PF01678">
    <property type="entry name" value="DAP_epimerase"/>
    <property type="match status" value="2"/>
</dbReference>
<keyword evidence="4 8" id="KW-0028">Amino-acid biosynthesis</keyword>
<comment type="pathway">
    <text evidence="1 8">Amino-acid biosynthesis; L-lysine biosynthesis via DAP pathway; DL-2,6-diaminopimelate from LL-2,6-diaminopimelate: step 1/1.</text>
</comment>
<name>A0A174F4L0_BACUN</name>
<evidence type="ECO:0000256" key="5">
    <source>
        <dbReference type="ARBA" id="ARBA00023154"/>
    </source>
</evidence>
<protein>
    <recommendedName>
        <fullName evidence="3 8">Diaminopimelate epimerase</fullName>
        <shortName evidence="8">DAP epimerase</shortName>
        <ecNumber evidence="3 8">5.1.1.7</ecNumber>
    </recommendedName>
    <alternativeName>
        <fullName evidence="8">PLP-independent amino acid racemase</fullName>
    </alternativeName>
</protein>
<evidence type="ECO:0000313" key="10">
    <source>
        <dbReference type="EMBL" id="CUQ28335.1"/>
    </source>
</evidence>
<evidence type="ECO:0000256" key="2">
    <source>
        <dbReference type="ARBA" id="ARBA00010219"/>
    </source>
</evidence>
<evidence type="ECO:0000256" key="3">
    <source>
        <dbReference type="ARBA" id="ARBA00013080"/>
    </source>
</evidence>
<dbReference type="PROSITE" id="PS01326">
    <property type="entry name" value="DAP_EPIMERASE"/>
    <property type="match status" value="1"/>
</dbReference>
<dbReference type="NCBIfam" id="TIGR00652">
    <property type="entry name" value="DapF"/>
    <property type="match status" value="1"/>
</dbReference>
<sequence length="299" mass="32506">MHRNKTKGYINQPIKDKMTRAIKFTKMHGAGNDYIYVDTTQYPISHPEELARAWSAPHTGIGSDGLVLIGSSDKADFSMRIFNADGSEARMCGNASRCIGKYLFDYGLTSKTEIALDTLSGIRMLNLHLADGKVNSVTVDMGIPADEPADYDGKGAKPMKEQPIEVDGERYVGTTVSMGNPHLVIFVNDIEAIDLTVIGPKLENHPLFPGRINVEFAQILGEGKIRMRVWERGSGITQACGTGACATAVAAFLTGRAGRESIIIMDGGSLTIRWDIATRHVLMTGEATKVFDGKIELID</sequence>
<evidence type="ECO:0000256" key="9">
    <source>
        <dbReference type="PROSITE-ProRule" id="PRU10125"/>
    </source>
</evidence>